<gene>
    <name evidence="1" type="ORF">GL263_26545</name>
</gene>
<evidence type="ECO:0000313" key="2">
    <source>
        <dbReference type="Proteomes" id="UP000766698"/>
    </source>
</evidence>
<keyword evidence="2" id="KW-1185">Reference proteome</keyword>
<feature type="non-terminal residue" evidence="1">
    <location>
        <position position="119"/>
    </location>
</feature>
<accession>A0ABR6EQ56</accession>
<protein>
    <submittedName>
        <fullName evidence="1">Uncharacterized protein</fullName>
    </submittedName>
</protein>
<proteinExistence type="predicted"/>
<reference evidence="2" key="1">
    <citation type="journal article" date="2020" name="Syst. Appl. Microbiol.">
        <title>Streptomyces alkaliterrae sp. nov., isolated from an alkaline soil, and emended descriptions of Streptomyces alkaliphilus, Streptomyces calidiresistens and Streptomyces durbertensis.</title>
        <authorList>
            <person name="Swiecimska M."/>
            <person name="Golinska P."/>
            <person name="Nouioui I."/>
            <person name="Wypij M."/>
            <person name="Rai M."/>
            <person name="Sangal V."/>
            <person name="Goodfellow M."/>
        </authorList>
    </citation>
    <scope>NUCLEOTIDE SEQUENCE [LARGE SCALE GENOMIC DNA]</scope>
    <source>
        <strain evidence="2">DSM 104538</strain>
    </source>
</reference>
<dbReference type="RefSeq" id="WP_182858280.1">
    <property type="nucleotide sequence ID" value="NZ_WMLF01000753.1"/>
</dbReference>
<evidence type="ECO:0000313" key="1">
    <source>
        <dbReference type="EMBL" id="MBB1247080.1"/>
    </source>
</evidence>
<dbReference type="Proteomes" id="UP000766698">
    <property type="component" value="Unassembled WGS sequence"/>
</dbReference>
<organism evidence="1 2">
    <name type="scientific">Streptomyces durbertensis</name>
    <dbReference type="NCBI Taxonomy" id="2448886"/>
    <lineage>
        <taxon>Bacteria</taxon>
        <taxon>Bacillati</taxon>
        <taxon>Actinomycetota</taxon>
        <taxon>Actinomycetes</taxon>
        <taxon>Kitasatosporales</taxon>
        <taxon>Streptomycetaceae</taxon>
        <taxon>Streptomyces</taxon>
    </lineage>
</organism>
<dbReference type="EMBL" id="WMLF01000753">
    <property type="protein sequence ID" value="MBB1247080.1"/>
    <property type="molecule type" value="Genomic_DNA"/>
</dbReference>
<comment type="caution">
    <text evidence="1">The sequence shown here is derived from an EMBL/GenBank/DDBJ whole genome shotgun (WGS) entry which is preliminary data.</text>
</comment>
<name>A0ABR6EQ56_9ACTN</name>
<sequence length="119" mass="12894">MTTHPVADLCRRAAAACDGARLLETPGLSVLLAPREGAVNLTVAYGDHEAALWLDTHKWSEYDWTPDDHTELDDLAATISAVQRGDAELHYRRSGPHLTYTGARVATQHVTTHPAAPDA</sequence>